<evidence type="ECO:0000313" key="2">
    <source>
        <dbReference type="EMBL" id="OEJ94636.1"/>
    </source>
</evidence>
<organism evidence="2 3">
    <name type="scientific">Streptomyces thermolilacinus SPC6</name>
    <dbReference type="NCBI Taxonomy" id="1306406"/>
    <lineage>
        <taxon>Bacteria</taxon>
        <taxon>Bacillati</taxon>
        <taxon>Actinomycetota</taxon>
        <taxon>Actinomycetes</taxon>
        <taxon>Kitasatosporales</taxon>
        <taxon>Streptomycetaceae</taxon>
        <taxon>Streptomyces</taxon>
    </lineage>
</organism>
<dbReference type="Pfam" id="PF14155">
    <property type="entry name" value="DUF4307"/>
    <property type="match status" value="1"/>
</dbReference>
<dbReference type="InterPro" id="IPR025443">
    <property type="entry name" value="DUF4307"/>
</dbReference>
<dbReference type="eggNOG" id="ENOG5033B4I">
    <property type="taxonomic scope" value="Bacteria"/>
</dbReference>
<sequence length="133" mass="14055">MGVTGERLPEGRYGRAAEARTDRGLKIVGSVLGAGLLALIGWFGYDYIAGQKVSAELIKFDVVAADRVDAHLEVRKADGANGYCTVRALAESGAEVGRKEVRFDQAAARVDEVVTIRTTELATAAQLLGCSAD</sequence>
<accession>A0A1D3DQN6</accession>
<proteinExistence type="predicted"/>
<dbReference type="OrthoDB" id="4324067at2"/>
<keyword evidence="1" id="KW-0472">Membrane</keyword>
<protein>
    <recommendedName>
        <fullName evidence="4">DUF4307 domain-containing protein</fullName>
    </recommendedName>
</protein>
<dbReference type="AlphaFoldDB" id="A0A1D3DQN6"/>
<gene>
    <name evidence="2" type="ORF">J116_009285</name>
</gene>
<comment type="caution">
    <text evidence="2">The sequence shown here is derived from an EMBL/GenBank/DDBJ whole genome shotgun (WGS) entry which is preliminary data.</text>
</comment>
<dbReference type="STRING" id="1306406.J116_009285"/>
<keyword evidence="1" id="KW-1133">Transmembrane helix</keyword>
<evidence type="ECO:0008006" key="4">
    <source>
        <dbReference type="Google" id="ProtNLM"/>
    </source>
</evidence>
<feature type="transmembrane region" description="Helical" evidence="1">
    <location>
        <begin position="25"/>
        <end position="45"/>
    </location>
</feature>
<keyword evidence="1" id="KW-0812">Transmembrane</keyword>
<dbReference type="EMBL" id="ASHX02000001">
    <property type="protein sequence ID" value="OEJ94636.1"/>
    <property type="molecule type" value="Genomic_DNA"/>
</dbReference>
<evidence type="ECO:0000313" key="3">
    <source>
        <dbReference type="Proteomes" id="UP000095329"/>
    </source>
</evidence>
<dbReference type="Proteomes" id="UP000095329">
    <property type="component" value="Unassembled WGS sequence"/>
</dbReference>
<reference evidence="2 3" key="1">
    <citation type="journal article" date="2013" name="Genome Announc.">
        <title>Genome Sequence of Streptomyces violaceusniger Strain SPC6, a Halotolerant Streptomycete That Exhibits Rapid Growth and Development.</title>
        <authorList>
            <person name="Chen X."/>
            <person name="Zhang B."/>
            <person name="Zhang W."/>
            <person name="Wu X."/>
            <person name="Zhang M."/>
            <person name="Chen T."/>
            <person name="Liu G."/>
            <person name="Dyson P."/>
        </authorList>
    </citation>
    <scope>NUCLEOTIDE SEQUENCE [LARGE SCALE GENOMIC DNA]</scope>
    <source>
        <strain evidence="2 3">SPC6</strain>
    </source>
</reference>
<keyword evidence="3" id="KW-1185">Reference proteome</keyword>
<evidence type="ECO:0000256" key="1">
    <source>
        <dbReference type="SAM" id="Phobius"/>
    </source>
</evidence>
<name>A0A1D3DQN6_9ACTN</name>
<dbReference type="RefSeq" id="WP_023586813.1">
    <property type="nucleotide sequence ID" value="NZ_ASHX02000001.1"/>
</dbReference>